<evidence type="ECO:0000256" key="1">
    <source>
        <dbReference type="ARBA" id="ARBA00022737"/>
    </source>
</evidence>
<dbReference type="SUPFAM" id="SSF48403">
    <property type="entry name" value="Ankyrin repeat"/>
    <property type="match status" value="1"/>
</dbReference>
<dbReference type="InterPro" id="IPR036770">
    <property type="entry name" value="Ankyrin_rpt-contain_sf"/>
</dbReference>
<evidence type="ECO:0000313" key="5">
    <source>
        <dbReference type="EMBL" id="CAF3773294.1"/>
    </source>
</evidence>
<dbReference type="Proteomes" id="UP000681722">
    <property type="component" value="Unassembled WGS sequence"/>
</dbReference>
<dbReference type="InterPro" id="IPR001496">
    <property type="entry name" value="SOCS_box"/>
</dbReference>
<dbReference type="Pfam" id="PF13857">
    <property type="entry name" value="Ank_5"/>
    <property type="match status" value="1"/>
</dbReference>
<comment type="caution">
    <text evidence="4">The sequence shown here is derived from an EMBL/GenBank/DDBJ whole genome shotgun (WGS) entry which is preliminary data.</text>
</comment>
<keyword evidence="2" id="KW-0040">ANK repeat</keyword>
<evidence type="ECO:0000313" key="6">
    <source>
        <dbReference type="Proteomes" id="UP000663829"/>
    </source>
</evidence>
<feature type="domain" description="SOCS box" evidence="3">
    <location>
        <begin position="677"/>
        <end position="743"/>
    </location>
</feature>
<organism evidence="4 6">
    <name type="scientific">Didymodactylos carnosus</name>
    <dbReference type="NCBI Taxonomy" id="1234261"/>
    <lineage>
        <taxon>Eukaryota</taxon>
        <taxon>Metazoa</taxon>
        <taxon>Spiralia</taxon>
        <taxon>Gnathifera</taxon>
        <taxon>Rotifera</taxon>
        <taxon>Eurotatoria</taxon>
        <taxon>Bdelloidea</taxon>
        <taxon>Philodinida</taxon>
        <taxon>Philodinidae</taxon>
        <taxon>Didymodactylos</taxon>
    </lineage>
</organism>
<dbReference type="EMBL" id="CAJNOQ010003229">
    <property type="protein sequence ID" value="CAF1001905.1"/>
    <property type="molecule type" value="Genomic_DNA"/>
</dbReference>
<keyword evidence="1" id="KW-0677">Repeat</keyword>
<dbReference type="GO" id="GO:0035556">
    <property type="term" value="P:intracellular signal transduction"/>
    <property type="evidence" value="ECO:0007669"/>
    <property type="project" value="InterPro"/>
</dbReference>
<keyword evidence="6" id="KW-1185">Reference proteome</keyword>
<evidence type="ECO:0000313" key="4">
    <source>
        <dbReference type="EMBL" id="CAF1001905.1"/>
    </source>
</evidence>
<dbReference type="SMART" id="SM00248">
    <property type="entry name" value="ANK"/>
    <property type="match status" value="7"/>
</dbReference>
<gene>
    <name evidence="4" type="ORF">GPM918_LOCUS13804</name>
    <name evidence="5" type="ORF">SRO942_LOCUS13801</name>
</gene>
<accession>A0A814GXL6</accession>
<dbReference type="Proteomes" id="UP000663829">
    <property type="component" value="Unassembled WGS sequence"/>
</dbReference>
<dbReference type="Gene3D" id="1.25.40.20">
    <property type="entry name" value="Ankyrin repeat-containing domain"/>
    <property type="match status" value="2"/>
</dbReference>
<dbReference type="PANTHER" id="PTHR24123:SF33">
    <property type="entry name" value="PROTEIN HOS4"/>
    <property type="match status" value="1"/>
</dbReference>
<dbReference type="AlphaFoldDB" id="A0A814GXL6"/>
<sequence>MTRVKQTQRLPLQYNRSLTPCISTWDTLLNLCRQFYRYIFAHIHDFIYSTLFGYLTLNERLYVAVHENDIVSVKKLLECGAVPSYQPHDIDDIVNHLSKTRLNKRYSNSTTSTNASIYSSIVECDSMLYMAVSNNNLCLIKQLTNYYDFRKRKHTEAVSLCLAIKRGYFSRYNHDNIVEHLIDYAHINPNDCVQTGCKHCKCGKNLEQKYQFPLYHACKDNHFDLVKYLLEEKHCHINQLTTTYETALHGALLGEFENKYDTSRNSEQRYLIVNYLLNRKDCDPNIGVNPLCVSLFSETYDYTTLLLDFKCDVNRLGYDCSSKLTQDGRDLLYPLDHPLCICLRLLISLKEKRHSSTHHETRLVPGHYSKEHAIRLIKSNSNIYACYDKGSYPLLLCVKTNEVDLVELMLEQNWSYLQFDIIQPLIEACIQSRCNIVKLFIRNGYNPNTIVKTLANKQFDIKRSLPNSSSSSSSSPSSSILSNLNRYCSILLPLLPAYDVDKYSNSTPFLSLCRSSSLLFHEDLYESTMKTVENLFSQNSVHFSSYLAAQSFFYSLQNEHYPFVYLCIEHGCLLELFSNKLNFKTTKMTRFCYTLFSIIDLCFRCSLSDTVKQSLLKAYSKTQLKIISYDVLSTKSSVCAYIQLWFNNKYDLFMNDPILIEHIRQLPYTTDIIRDKNLSSKIINHMDTTISTVSNLKHLCRLKIRSKLPKQRSNLFSIIKKNFIDQGQLPITLCSYLFYDKYESHTLIDHLLHGKKWNDIDWI</sequence>
<dbReference type="PROSITE" id="PS50225">
    <property type="entry name" value="SOCS"/>
    <property type="match status" value="1"/>
</dbReference>
<proteinExistence type="predicted"/>
<protein>
    <recommendedName>
        <fullName evidence="3">SOCS box domain-containing protein</fullName>
    </recommendedName>
</protein>
<dbReference type="InterPro" id="IPR002110">
    <property type="entry name" value="Ankyrin_rpt"/>
</dbReference>
<name>A0A814GXL6_9BILA</name>
<dbReference type="PANTHER" id="PTHR24123">
    <property type="entry name" value="ANKYRIN REPEAT-CONTAINING"/>
    <property type="match status" value="1"/>
</dbReference>
<dbReference type="InterPro" id="IPR036036">
    <property type="entry name" value="SOCS_box-like_dom_sf"/>
</dbReference>
<dbReference type="SMART" id="SM00969">
    <property type="entry name" value="SOCS_box"/>
    <property type="match status" value="1"/>
</dbReference>
<dbReference type="SUPFAM" id="SSF158235">
    <property type="entry name" value="SOCS box-like"/>
    <property type="match status" value="1"/>
</dbReference>
<dbReference type="OrthoDB" id="10000747at2759"/>
<dbReference type="EMBL" id="CAJOBC010003228">
    <property type="protein sequence ID" value="CAF3773294.1"/>
    <property type="molecule type" value="Genomic_DNA"/>
</dbReference>
<evidence type="ECO:0000259" key="3">
    <source>
        <dbReference type="PROSITE" id="PS50225"/>
    </source>
</evidence>
<evidence type="ECO:0000256" key="2">
    <source>
        <dbReference type="ARBA" id="ARBA00023043"/>
    </source>
</evidence>
<reference evidence="4" key="1">
    <citation type="submission" date="2021-02" db="EMBL/GenBank/DDBJ databases">
        <authorList>
            <person name="Nowell W R."/>
        </authorList>
    </citation>
    <scope>NUCLEOTIDE SEQUENCE</scope>
</reference>
<dbReference type="InterPro" id="IPR051165">
    <property type="entry name" value="Multifunctional_ANK_Repeat"/>
</dbReference>